<accession>A2BJG7</accession>
<dbReference type="GO" id="GO:0006783">
    <property type="term" value="P:heme biosynthetic process"/>
    <property type="evidence" value="ECO:0007669"/>
    <property type="project" value="TreeGrafter"/>
</dbReference>
<dbReference type="NCBIfam" id="TIGR04085">
    <property type="entry name" value="rSAM_more_4Fe4S"/>
    <property type="match status" value="1"/>
</dbReference>
<dbReference type="SFLD" id="SFLDG01067">
    <property type="entry name" value="SPASM/twitch_domain_containing"/>
    <property type="match status" value="1"/>
</dbReference>
<dbReference type="Gene3D" id="3.20.20.70">
    <property type="entry name" value="Aldolase class I"/>
    <property type="match status" value="1"/>
</dbReference>
<dbReference type="HOGENOM" id="CLU_009273_4_1_2"/>
<dbReference type="InterPro" id="IPR007197">
    <property type="entry name" value="rSAM"/>
</dbReference>
<dbReference type="KEGG" id="hbu:Hbut_0256"/>
<keyword evidence="2" id="KW-0004">4Fe-4S</keyword>
<dbReference type="PIRSF" id="PIRSF037420">
    <property type="entry name" value="PQQ_syn_pqqE"/>
    <property type="match status" value="1"/>
</dbReference>
<evidence type="ECO:0000259" key="7">
    <source>
        <dbReference type="PROSITE" id="PS51918"/>
    </source>
</evidence>
<dbReference type="InterPro" id="IPR006638">
    <property type="entry name" value="Elp3/MiaA/NifB-like_rSAM"/>
</dbReference>
<evidence type="ECO:0000313" key="9">
    <source>
        <dbReference type="Proteomes" id="UP000002593"/>
    </source>
</evidence>
<feature type="domain" description="Radical SAM core" evidence="7">
    <location>
        <begin position="15"/>
        <end position="224"/>
    </location>
</feature>
<dbReference type="InterPro" id="IPR017200">
    <property type="entry name" value="PqqE-like"/>
</dbReference>
<keyword evidence="9" id="KW-1185">Reference proteome</keyword>
<comment type="cofactor">
    <cofactor evidence="1">
        <name>[4Fe-4S] cluster</name>
        <dbReference type="ChEBI" id="CHEBI:49883"/>
    </cofactor>
</comment>
<dbReference type="SUPFAM" id="SSF102114">
    <property type="entry name" value="Radical SAM enzymes"/>
    <property type="match status" value="1"/>
</dbReference>
<dbReference type="eggNOG" id="arCOG00938">
    <property type="taxonomic scope" value="Archaea"/>
</dbReference>
<evidence type="ECO:0000256" key="4">
    <source>
        <dbReference type="ARBA" id="ARBA00022723"/>
    </source>
</evidence>
<reference evidence="8 9" key="1">
    <citation type="journal article" date="2007" name="Archaea">
        <title>The genome of Hyperthermus butylicus: a sulfur-reducing, peptide fermenting, neutrophilic Crenarchaeote growing up to 108 degrees C.</title>
        <authorList>
            <person name="Brugger K."/>
            <person name="Chen L."/>
            <person name="Stark M."/>
            <person name="Zibat A."/>
            <person name="Redder P."/>
            <person name="Ruepp A."/>
            <person name="Awayez M."/>
            <person name="She Q."/>
            <person name="Garrett R.A."/>
            <person name="Klenk H.P."/>
        </authorList>
    </citation>
    <scope>NUCLEOTIDE SEQUENCE [LARGE SCALE GENOMIC DNA]</scope>
    <source>
        <strain evidence="9">DSM 5456 / JCM 9403 / PLM1-5</strain>
    </source>
</reference>
<dbReference type="EMBL" id="CP000493">
    <property type="protein sequence ID" value="ABM80128.1"/>
    <property type="molecule type" value="Genomic_DNA"/>
</dbReference>
<keyword evidence="3" id="KW-0949">S-adenosyl-L-methionine</keyword>
<dbReference type="Proteomes" id="UP000002593">
    <property type="component" value="Chromosome"/>
</dbReference>
<dbReference type="SFLD" id="SFLDS00029">
    <property type="entry name" value="Radical_SAM"/>
    <property type="match status" value="1"/>
</dbReference>
<evidence type="ECO:0000313" key="8">
    <source>
        <dbReference type="EMBL" id="ABM80128.1"/>
    </source>
</evidence>
<name>A2BJG7_HYPBU</name>
<evidence type="ECO:0000256" key="2">
    <source>
        <dbReference type="ARBA" id="ARBA00022485"/>
    </source>
</evidence>
<dbReference type="InterPro" id="IPR058240">
    <property type="entry name" value="rSAM_sf"/>
</dbReference>
<proteinExistence type="predicted"/>
<keyword evidence="5" id="KW-0408">Iron</keyword>
<keyword evidence="4" id="KW-0479">Metal-binding</keyword>
<dbReference type="SFLD" id="SFLDG01386">
    <property type="entry name" value="main_SPASM_domain-containing"/>
    <property type="match status" value="1"/>
</dbReference>
<dbReference type="EnsemblBacteria" id="ABM80128">
    <property type="protein sequence ID" value="ABM80128"/>
    <property type="gene ID" value="Hbut_0256"/>
</dbReference>
<dbReference type="InterPro" id="IPR023885">
    <property type="entry name" value="4Fe4S-binding_SPASM_dom"/>
</dbReference>
<dbReference type="CDD" id="cd01335">
    <property type="entry name" value="Radical_SAM"/>
    <property type="match status" value="1"/>
</dbReference>
<dbReference type="GeneID" id="4782819"/>
<keyword evidence="6" id="KW-0411">Iron-sulfur</keyword>
<organism evidence="8 9">
    <name type="scientific">Hyperthermus butylicus (strain DSM 5456 / JCM 9403 / PLM1-5)</name>
    <dbReference type="NCBI Taxonomy" id="415426"/>
    <lineage>
        <taxon>Archaea</taxon>
        <taxon>Thermoproteota</taxon>
        <taxon>Thermoprotei</taxon>
        <taxon>Desulfurococcales</taxon>
        <taxon>Pyrodictiaceae</taxon>
        <taxon>Hyperthermus</taxon>
    </lineage>
</organism>
<dbReference type="GO" id="GO:0003824">
    <property type="term" value="F:catalytic activity"/>
    <property type="evidence" value="ECO:0007669"/>
    <property type="project" value="InterPro"/>
</dbReference>
<evidence type="ECO:0000256" key="3">
    <source>
        <dbReference type="ARBA" id="ARBA00022691"/>
    </source>
</evidence>
<sequence>MPLEVLVAGRRLEALVRVRNVIWVFTAACNLDCIHCYVARWRGLRELSLEEKLRLVREIAELGVEHVGLTGGEPLIHPHFPRLAREIVDHGMTYHVVTNATMVRREAAEMLARHEAHAIVSVDGPPEIHDRMRGPGAFRMLEKGVATLREAGVEYSSVMAVSRLNYRHAAEAVEAAYRLGAVEAALIPVMPVGRAREARVYVGIEEYRVAVKAAAARAEELGLPLSLWCTPFAPLLTRRRVYYWSCRLSPTIDIDPAGRLLLCDVLDIVVADASRQGLRKAVEEYERHPLVKLVENPPRLPEPCQRCMLRGSCRGGCYARALLLRGDLNAGDPLCPLIVAWTPKA</sequence>
<gene>
    <name evidence="8" type="ordered locus">Hbut_0256</name>
</gene>
<dbReference type="Pfam" id="PF04055">
    <property type="entry name" value="Radical_SAM"/>
    <property type="match status" value="1"/>
</dbReference>
<evidence type="ECO:0000256" key="6">
    <source>
        <dbReference type="ARBA" id="ARBA00023014"/>
    </source>
</evidence>
<dbReference type="AlphaFoldDB" id="A2BJG7"/>
<dbReference type="RefSeq" id="WP_011821445.1">
    <property type="nucleotide sequence ID" value="NC_008818.1"/>
</dbReference>
<evidence type="ECO:0000256" key="5">
    <source>
        <dbReference type="ARBA" id="ARBA00023004"/>
    </source>
</evidence>
<dbReference type="GO" id="GO:0051539">
    <property type="term" value="F:4 iron, 4 sulfur cluster binding"/>
    <property type="evidence" value="ECO:0007669"/>
    <property type="project" value="UniProtKB-KW"/>
</dbReference>
<evidence type="ECO:0000256" key="1">
    <source>
        <dbReference type="ARBA" id="ARBA00001966"/>
    </source>
</evidence>
<dbReference type="PANTHER" id="PTHR11228:SF7">
    <property type="entry name" value="PQQA PEPTIDE CYCLASE"/>
    <property type="match status" value="1"/>
</dbReference>
<protein>
    <submittedName>
        <fullName evidence="8">Fe-S osidoreductase</fullName>
    </submittedName>
</protein>
<dbReference type="GO" id="GO:0046872">
    <property type="term" value="F:metal ion binding"/>
    <property type="evidence" value="ECO:0007669"/>
    <property type="project" value="UniProtKB-KW"/>
</dbReference>
<dbReference type="SMART" id="SM00729">
    <property type="entry name" value="Elp3"/>
    <property type="match status" value="1"/>
</dbReference>
<dbReference type="InterPro" id="IPR050377">
    <property type="entry name" value="Radical_SAM_PqqE_MftC-like"/>
</dbReference>
<dbReference type="STRING" id="415426.Hbut_0256"/>
<dbReference type="PANTHER" id="PTHR11228">
    <property type="entry name" value="RADICAL SAM DOMAIN PROTEIN"/>
    <property type="match status" value="1"/>
</dbReference>
<dbReference type="InterPro" id="IPR013785">
    <property type="entry name" value="Aldolase_TIM"/>
</dbReference>
<dbReference type="PROSITE" id="PS51918">
    <property type="entry name" value="RADICAL_SAM"/>
    <property type="match status" value="1"/>
</dbReference>